<dbReference type="Proteomes" id="UP001365128">
    <property type="component" value="Unassembled WGS sequence"/>
</dbReference>
<keyword evidence="2" id="KW-1185">Reference proteome</keyword>
<accession>A0ABR1MGS1</accession>
<sequence length="305" mass="34017">MAAPGSGLSKAARRALEKLRKIDINNVLDETIQPREPPADRNGAYKVKISEPDTPIIPLENYPEKLLVQLEKLVHYAPSLDEAKCVLLKHVESRRNNARLKDYVRLTREALLVDVENAVEELKAKSGKVKGKRRRADSPLEEVPMAPARKKVRFSLSGDDGQDKVIWPSESLDNTVDSSERDAGLRCASRTIGAARATQELLALIDEIEPAPREKRSRPLVSTVSKIAPDAQTAIDNLPNTDIEDIDAVLENVDRLKKGMREALEDWEQSCTAKTAQGILKVLEKENGFTLAEDSKERIQARAFW</sequence>
<gene>
    <name evidence="1" type="ORF">IWX46DRAFT_648670</name>
</gene>
<evidence type="ECO:0000313" key="1">
    <source>
        <dbReference type="EMBL" id="KAK7548112.1"/>
    </source>
</evidence>
<organism evidence="1 2">
    <name type="scientific">Phyllosticta citricarpa</name>
    <dbReference type="NCBI Taxonomy" id="55181"/>
    <lineage>
        <taxon>Eukaryota</taxon>
        <taxon>Fungi</taxon>
        <taxon>Dikarya</taxon>
        <taxon>Ascomycota</taxon>
        <taxon>Pezizomycotina</taxon>
        <taxon>Dothideomycetes</taxon>
        <taxon>Dothideomycetes incertae sedis</taxon>
        <taxon>Botryosphaeriales</taxon>
        <taxon>Phyllostictaceae</taxon>
        <taxon>Phyllosticta</taxon>
    </lineage>
</organism>
<reference evidence="1 2" key="1">
    <citation type="submission" date="2024-04" db="EMBL/GenBank/DDBJ databases">
        <title>Phyllosticta paracitricarpa is synonymous to the EU quarantine fungus P. citricarpa based on phylogenomic analyses.</title>
        <authorList>
            <consortium name="Lawrence Berkeley National Laboratory"/>
            <person name="Van Ingen-Buijs V.A."/>
            <person name="Van Westerhoven A.C."/>
            <person name="Haridas S."/>
            <person name="Skiadas P."/>
            <person name="Martin F."/>
            <person name="Groenewald J.Z."/>
            <person name="Crous P.W."/>
            <person name="Seidl M.F."/>
        </authorList>
    </citation>
    <scope>NUCLEOTIDE SEQUENCE [LARGE SCALE GENOMIC DNA]</scope>
    <source>
        <strain evidence="1 2">CBS 122670</strain>
    </source>
</reference>
<comment type="caution">
    <text evidence="1">The sequence shown here is derived from an EMBL/GenBank/DDBJ whole genome shotgun (WGS) entry which is preliminary data.</text>
</comment>
<evidence type="ECO:0000313" key="2">
    <source>
        <dbReference type="Proteomes" id="UP001365128"/>
    </source>
</evidence>
<dbReference type="EMBL" id="JBBPDW010000011">
    <property type="protein sequence ID" value="KAK7548112.1"/>
    <property type="molecule type" value="Genomic_DNA"/>
</dbReference>
<protein>
    <submittedName>
        <fullName evidence="1">Uncharacterized protein</fullName>
    </submittedName>
</protein>
<name>A0ABR1MGS1_9PEZI</name>
<proteinExistence type="predicted"/>